<dbReference type="FunFam" id="2.10.25.10:FF:000209">
    <property type="entry name" value="Laminin subunit alpha 5"/>
    <property type="match status" value="1"/>
</dbReference>
<keyword evidence="5" id="KW-0677">Repeat</keyword>
<dbReference type="InterPro" id="IPR002049">
    <property type="entry name" value="LE_dom"/>
</dbReference>
<reference evidence="17 18" key="2">
    <citation type="submission" date="2018-11" db="EMBL/GenBank/DDBJ databases">
        <authorList>
            <consortium name="Pathogen Informatics"/>
        </authorList>
    </citation>
    <scope>NUCLEOTIDE SEQUENCE [LARGE SCALE GENOMIC DNA]</scope>
</reference>
<feature type="signal peptide" evidence="14">
    <location>
        <begin position="1"/>
        <end position="24"/>
    </location>
</feature>
<proteinExistence type="predicted"/>
<feature type="disulfide bond" evidence="12">
    <location>
        <begin position="766"/>
        <end position="783"/>
    </location>
</feature>
<feature type="disulfide bond" evidence="12">
    <location>
        <begin position="785"/>
        <end position="794"/>
    </location>
</feature>
<dbReference type="GO" id="GO:0016477">
    <property type="term" value="P:cell migration"/>
    <property type="evidence" value="ECO:0007669"/>
    <property type="project" value="TreeGrafter"/>
</dbReference>
<dbReference type="SUPFAM" id="SSF57196">
    <property type="entry name" value="EGF/Laminin"/>
    <property type="match status" value="13"/>
</dbReference>
<keyword evidence="18" id="KW-1185">Reference proteome</keyword>
<feature type="disulfide bond" evidence="12">
    <location>
        <begin position="1036"/>
        <end position="1045"/>
    </location>
</feature>
<dbReference type="SMART" id="SM00181">
    <property type="entry name" value="EGF"/>
    <property type="match status" value="6"/>
</dbReference>
<keyword evidence="3" id="KW-0272">Extracellular matrix</keyword>
<dbReference type="PRINTS" id="PR00011">
    <property type="entry name" value="EGFLAMININ"/>
</dbReference>
<keyword evidence="7" id="KW-0130">Cell adhesion</keyword>
<dbReference type="InterPro" id="IPR050440">
    <property type="entry name" value="Laminin/Netrin_ECM"/>
</dbReference>
<dbReference type="FunFam" id="2.10.25.10:FF:000135">
    <property type="entry name" value="Laminin subunit beta 4"/>
    <property type="match status" value="1"/>
</dbReference>
<dbReference type="GO" id="GO:0070831">
    <property type="term" value="P:basement membrane assembly"/>
    <property type="evidence" value="ECO:0007669"/>
    <property type="project" value="TreeGrafter"/>
</dbReference>
<feature type="disulfide bond" evidence="12">
    <location>
        <begin position="1015"/>
        <end position="1027"/>
    </location>
</feature>
<keyword evidence="10" id="KW-0325">Glycoprotein</keyword>
<dbReference type="PROSITE" id="PS51117">
    <property type="entry name" value="LAMININ_NTER"/>
    <property type="match status" value="1"/>
</dbReference>
<feature type="disulfide bond" evidence="12">
    <location>
        <begin position="1065"/>
        <end position="1077"/>
    </location>
</feature>
<feature type="domain" description="Laminin EGF-like" evidence="15">
    <location>
        <begin position="397"/>
        <end position="456"/>
    </location>
</feature>
<evidence type="ECO:0000256" key="11">
    <source>
        <dbReference type="ARBA" id="ARBA00023292"/>
    </source>
</evidence>
<evidence type="ECO:0000256" key="13">
    <source>
        <dbReference type="SAM" id="Coils"/>
    </source>
</evidence>
<dbReference type="Gene3D" id="2.60.120.260">
    <property type="entry name" value="Galactose-binding domain-like"/>
    <property type="match status" value="1"/>
</dbReference>
<evidence type="ECO:0000259" key="16">
    <source>
        <dbReference type="PROSITE" id="PS51117"/>
    </source>
</evidence>
<evidence type="ECO:0000259" key="15">
    <source>
        <dbReference type="PROSITE" id="PS50027"/>
    </source>
</evidence>
<evidence type="ECO:0000313" key="19">
    <source>
        <dbReference type="WBParaSite" id="TASK_0000412201-mRNA-1"/>
    </source>
</evidence>
<keyword evidence="2" id="KW-0964">Secreted</keyword>
<evidence type="ECO:0000256" key="14">
    <source>
        <dbReference type="SAM" id="SignalP"/>
    </source>
</evidence>
<feature type="disulfide bond" evidence="12">
    <location>
        <begin position="718"/>
        <end position="735"/>
    </location>
</feature>
<feature type="domain" description="Laminin EGF-like" evidence="15">
    <location>
        <begin position="457"/>
        <end position="507"/>
    </location>
</feature>
<dbReference type="GO" id="GO:0009887">
    <property type="term" value="P:animal organ morphogenesis"/>
    <property type="evidence" value="ECO:0007669"/>
    <property type="project" value="TreeGrafter"/>
</dbReference>
<keyword evidence="11 12" id="KW-0424">Laminin EGF-like domain</keyword>
<evidence type="ECO:0000313" key="18">
    <source>
        <dbReference type="Proteomes" id="UP000282613"/>
    </source>
</evidence>
<reference evidence="19" key="1">
    <citation type="submission" date="2016-04" db="UniProtKB">
        <authorList>
            <consortium name="WormBaseParasite"/>
        </authorList>
    </citation>
    <scope>IDENTIFICATION</scope>
</reference>
<keyword evidence="4 14" id="KW-0732">Signal</keyword>
<dbReference type="GO" id="GO:0034446">
    <property type="term" value="P:substrate adhesion-dependent cell spreading"/>
    <property type="evidence" value="ECO:0007669"/>
    <property type="project" value="TreeGrafter"/>
</dbReference>
<feature type="domain" description="Laminin EGF-like" evidence="15">
    <location>
        <begin position="810"/>
        <end position="857"/>
    </location>
</feature>
<protein>
    <submittedName>
        <fullName evidence="19">Laminin subunit beta-3</fullName>
    </submittedName>
</protein>
<evidence type="ECO:0000256" key="3">
    <source>
        <dbReference type="ARBA" id="ARBA00022530"/>
    </source>
</evidence>
<feature type="disulfide bond" evidence="12">
    <location>
        <begin position="737"/>
        <end position="746"/>
    </location>
</feature>
<feature type="coiled-coil region" evidence="13">
    <location>
        <begin position="1549"/>
        <end position="1628"/>
    </location>
</feature>
<feature type="disulfide bond" evidence="12">
    <location>
        <begin position="1017"/>
        <end position="1034"/>
    </location>
</feature>
<feature type="coiled-coil region" evidence="13">
    <location>
        <begin position="1278"/>
        <end position="1347"/>
    </location>
</feature>
<dbReference type="InterPro" id="IPR056863">
    <property type="entry name" value="LMN_ATRN_NET-like_EGF"/>
</dbReference>
<dbReference type="Pfam" id="PF00055">
    <property type="entry name" value="Laminin_N"/>
    <property type="match status" value="1"/>
</dbReference>
<feature type="disulfide bond" evidence="12">
    <location>
        <begin position="913"/>
        <end position="925"/>
    </location>
</feature>
<dbReference type="GO" id="GO:0009888">
    <property type="term" value="P:tissue development"/>
    <property type="evidence" value="ECO:0007669"/>
    <property type="project" value="TreeGrafter"/>
</dbReference>
<feature type="disulfide bond" evidence="12">
    <location>
        <begin position="479"/>
        <end position="488"/>
    </location>
</feature>
<name>A0A0R3W2P7_TAEAS</name>
<dbReference type="PANTHER" id="PTHR10574:SF375">
    <property type="entry name" value="LAMININ SUBUNIT BETA-1"/>
    <property type="match status" value="1"/>
</dbReference>
<dbReference type="FunFam" id="2.10.25.10:FF:000011">
    <property type="entry name" value="Cadherin EGF LAG seven-pass G-type receptor"/>
    <property type="match status" value="1"/>
</dbReference>
<feature type="domain" description="Laminin EGF-like" evidence="15">
    <location>
        <begin position="913"/>
        <end position="962"/>
    </location>
</feature>
<dbReference type="FunFam" id="2.10.25.10:FF:000051">
    <property type="entry name" value="Laminin subunit alpha 4"/>
    <property type="match status" value="1"/>
</dbReference>
<dbReference type="CDD" id="cd00176">
    <property type="entry name" value="SPEC"/>
    <property type="match status" value="1"/>
</dbReference>
<feature type="domain" description="Laminin EGF-like" evidence="15">
    <location>
        <begin position="963"/>
        <end position="1014"/>
    </location>
</feature>
<feature type="disulfide bond" evidence="12">
    <location>
        <begin position="1067"/>
        <end position="1084"/>
    </location>
</feature>
<gene>
    <name evidence="17" type="ORF">TASK_LOCUS4123</name>
</gene>
<comment type="caution">
    <text evidence="12">Lacks conserved residue(s) required for the propagation of feature annotation.</text>
</comment>
<feature type="domain" description="Laminin EGF-like" evidence="15">
    <location>
        <begin position="858"/>
        <end position="912"/>
    </location>
</feature>
<dbReference type="Proteomes" id="UP000282613">
    <property type="component" value="Unassembled WGS sequence"/>
</dbReference>
<evidence type="ECO:0000256" key="2">
    <source>
        <dbReference type="ARBA" id="ARBA00022525"/>
    </source>
</evidence>
<dbReference type="FunFam" id="2.10.25.10:FF:000242">
    <property type="entry name" value="Laminin subunit alpha 1"/>
    <property type="match status" value="2"/>
</dbReference>
<feature type="disulfide bond" evidence="12">
    <location>
        <begin position="1048"/>
        <end position="1062"/>
    </location>
</feature>
<dbReference type="Gene3D" id="2.170.300.10">
    <property type="entry name" value="Tie2 ligand-binding domain superfamily"/>
    <property type="match status" value="1"/>
</dbReference>
<evidence type="ECO:0000256" key="10">
    <source>
        <dbReference type="ARBA" id="ARBA00023180"/>
    </source>
</evidence>
<feature type="coiled-coil region" evidence="13">
    <location>
        <begin position="1187"/>
        <end position="1214"/>
    </location>
</feature>
<dbReference type="Pfam" id="PF24973">
    <property type="entry name" value="EGF_LMN_ATRN"/>
    <property type="match status" value="2"/>
</dbReference>
<evidence type="ECO:0000256" key="6">
    <source>
        <dbReference type="ARBA" id="ARBA00022869"/>
    </source>
</evidence>
<feature type="disulfide bond" evidence="12">
    <location>
        <begin position="987"/>
        <end position="996"/>
    </location>
</feature>
<dbReference type="FunFam" id="2.10.25.10:FF:000065">
    <property type="entry name" value="Laminin subunit beta 1"/>
    <property type="match status" value="1"/>
</dbReference>
<keyword evidence="9 12" id="KW-1015">Disulfide bond</keyword>
<evidence type="ECO:0000256" key="12">
    <source>
        <dbReference type="PROSITE-ProRule" id="PRU00460"/>
    </source>
</evidence>
<dbReference type="PROSITE" id="PS01248">
    <property type="entry name" value="EGF_LAM_1"/>
    <property type="match status" value="3"/>
</dbReference>
<comment type="subcellular location">
    <subcellularLocation>
        <location evidence="1">Secreted</location>
        <location evidence="1">Extracellular space</location>
        <location evidence="1">Extracellular matrix</location>
        <location evidence="1">Basement membrane</location>
    </subcellularLocation>
</comment>
<dbReference type="PANTHER" id="PTHR10574">
    <property type="entry name" value="NETRIN/LAMININ-RELATED"/>
    <property type="match status" value="1"/>
</dbReference>
<feature type="disulfide bond" evidence="12">
    <location>
        <begin position="491"/>
        <end position="505"/>
    </location>
</feature>
<feature type="disulfide bond" evidence="12">
    <location>
        <begin position="829"/>
        <end position="838"/>
    </location>
</feature>
<feature type="domain" description="Laminin EGF-like" evidence="15">
    <location>
        <begin position="1015"/>
        <end position="1064"/>
    </location>
</feature>
<dbReference type="WBParaSite" id="TASK_0000412201-mRNA-1">
    <property type="protein sequence ID" value="TASK_0000412201-mRNA-1"/>
    <property type="gene ID" value="TASK_0000412201"/>
</dbReference>
<feature type="disulfide bond" evidence="12">
    <location>
        <begin position="883"/>
        <end position="892"/>
    </location>
</feature>
<dbReference type="SMART" id="SM00136">
    <property type="entry name" value="LamNT"/>
    <property type="match status" value="1"/>
</dbReference>
<dbReference type="SMART" id="SM00180">
    <property type="entry name" value="EGF_Lam"/>
    <property type="match status" value="13"/>
</dbReference>
<evidence type="ECO:0000256" key="9">
    <source>
        <dbReference type="ARBA" id="ARBA00023157"/>
    </source>
</evidence>
<dbReference type="EMBL" id="UYRS01018329">
    <property type="protein sequence ID" value="VDK32899.1"/>
    <property type="molecule type" value="Genomic_DNA"/>
</dbReference>
<dbReference type="OrthoDB" id="5985440at2759"/>
<dbReference type="PROSITE" id="PS50027">
    <property type="entry name" value="EGF_LAM_2"/>
    <property type="match status" value="10"/>
</dbReference>
<dbReference type="GO" id="GO:0007411">
    <property type="term" value="P:axon guidance"/>
    <property type="evidence" value="ECO:0007669"/>
    <property type="project" value="TreeGrafter"/>
</dbReference>
<evidence type="ECO:0000256" key="8">
    <source>
        <dbReference type="ARBA" id="ARBA00023054"/>
    </source>
</evidence>
<feature type="disulfide bond" evidence="12">
    <location>
        <begin position="841"/>
        <end position="855"/>
    </location>
</feature>
<evidence type="ECO:0000256" key="5">
    <source>
        <dbReference type="ARBA" id="ARBA00022737"/>
    </source>
</evidence>
<feature type="domain" description="Laminin EGF-like" evidence="15">
    <location>
        <begin position="716"/>
        <end position="763"/>
    </location>
</feature>
<feature type="disulfide bond" evidence="12">
    <location>
        <begin position="764"/>
        <end position="776"/>
    </location>
</feature>
<dbReference type="STRING" id="60517.A0A0R3W2P7"/>
<feature type="disulfide bond" evidence="12">
    <location>
        <begin position="915"/>
        <end position="932"/>
    </location>
</feature>
<organism evidence="19">
    <name type="scientific">Taenia asiatica</name>
    <name type="common">Asian tapeworm</name>
    <dbReference type="NCBI Taxonomy" id="60517"/>
    <lineage>
        <taxon>Eukaryota</taxon>
        <taxon>Metazoa</taxon>
        <taxon>Spiralia</taxon>
        <taxon>Lophotrochozoa</taxon>
        <taxon>Platyhelminthes</taxon>
        <taxon>Cestoda</taxon>
        <taxon>Eucestoda</taxon>
        <taxon>Cyclophyllidea</taxon>
        <taxon>Taeniidae</taxon>
        <taxon>Taenia</taxon>
    </lineage>
</organism>
<feature type="disulfide bond" evidence="12">
    <location>
        <begin position="935"/>
        <end position="944"/>
    </location>
</feature>
<dbReference type="Pfam" id="PF00053">
    <property type="entry name" value="EGF_laminin"/>
    <property type="match status" value="11"/>
</dbReference>
<feature type="domain" description="Laminin EGF-like" evidence="15">
    <location>
        <begin position="764"/>
        <end position="809"/>
    </location>
</feature>
<evidence type="ECO:0000256" key="4">
    <source>
        <dbReference type="ARBA" id="ARBA00022729"/>
    </source>
</evidence>
<evidence type="ECO:0000313" key="17">
    <source>
        <dbReference type="EMBL" id="VDK32899.1"/>
    </source>
</evidence>
<dbReference type="GO" id="GO:0043256">
    <property type="term" value="C:laminin complex"/>
    <property type="evidence" value="ECO:0007669"/>
    <property type="project" value="TreeGrafter"/>
</dbReference>
<feature type="domain" description="Laminin N-terminal" evidence="16">
    <location>
        <begin position="32"/>
        <end position="269"/>
    </location>
</feature>
<dbReference type="InterPro" id="IPR000742">
    <property type="entry name" value="EGF"/>
</dbReference>
<feature type="disulfide bond" evidence="12">
    <location>
        <begin position="427"/>
        <end position="436"/>
    </location>
</feature>
<dbReference type="InterPro" id="IPR008211">
    <property type="entry name" value="Laminin_N"/>
</dbReference>
<evidence type="ECO:0000256" key="1">
    <source>
        <dbReference type="ARBA" id="ARBA00004302"/>
    </source>
</evidence>
<accession>A0A0R3W2P7</accession>
<feature type="disulfide bond" evidence="12">
    <location>
        <begin position="716"/>
        <end position="728"/>
    </location>
</feature>
<dbReference type="Gene3D" id="2.10.25.10">
    <property type="entry name" value="Laminin"/>
    <property type="match status" value="11"/>
</dbReference>
<sequence length="1775" mass="196042">MALPASDIVGVLLLLLLSTHITSAYEDEYSCQNTICSPRAGDLLIGRDNALVASSTCGLENVDTYCVVTAGGKSHCSECYSKQAYNPITNPSSHRIENVISRVPSDPGRWQSENALHNVTLTLNLETQFQFISTLLRFKTFRPAAMYLERSVDFAQTWQPYAYFSNNCPRDFPSIPERSRRTLGDVTCTNIYSQLTPSEGGVVAFMAAPSEMHANLPPYSEERQNLTAITNLRVTFTRLNTLGDMNLDNSSAIRRKYYYAMYEWNVWGRCSCFGHATHCKPKSSCEIRNLEKVYGVCECTHNTAGDNCEKCASFYQNKPWRPASRHSANACERCECHDHSDQCYFNPILYLQSGNVSGGHCYQCRHNTEGPQCEFCSVGFYRHPDYPINHSQTCQPCNCHVGGSEAHENCDQYTNPAEGKVAGRCVCKTNVGGDKCDRCRVGYWNFRADNPDGCEECKCHMLGTLENVGCDQITGACTCKRFVEGEFCDRCMPGYFNLTASPQGCQPCACSPLGSMGPQCDPDRGICKCKANFSGRDCSHLDDGYYVRHPELIIDQPGKPLEIPVEEPKKKGNYVFIIEVESKHFGRGDRWVVTVDVKQEGSSCRNVPTRVEINSDTRKLVVPTVCMVGDHKTVVAIMPEAREGSPYTEIVIGNIIFKPDDDEASSVAEYCESYRELSERILNGEVDPNRMPQRCQTYFNIPESHWKESSALAIPCECNVTGSVGPICDKLTGQCLCRPGVVGRKCDQCDLYHYHFSTSGCTACNCHPKGSIGLQCDPLTSQCPCRPGIEGRKCDICGRGYWNFPFCRPCECNGKAEECDQLTGACINCRDNTGGPRCESCAQGFYGDPLRGVQCRPCECPGGGVDHSEGCQMHPVAGMQCHCQIGYAGLRCSDCAPNYYGNPTEFGGSCQPCDCSGNLPPEGGCDQVTGACLVCLHNTEGEKCDRCIAGYWGNASQQACQPCQCYPPGTVDGVDAVCDRNTGACNCLPNVLGPRCFECAPQHFNLTSGHGCERCNCDPTGSLHLDCHPLTGQCTCKPDRGGRKCDQCQRTFYGDPRLSDGCKSCDCDRSGSLSDTCDPVSGQCVCREGIAGRRCDRCDRGTTGVLPNCHTCGECWTNWDNAITAIIINKRMKFSPKISLLIRANADFLDELRHLQNQTSSQLPADLKPVHDILQNLVEQLELIPASNLTENQLKKLADALQLIEDKVNALEAADGANGKFPKTVEALTNLQKQQDLLVKSVKDNEVYFQQLSTDLEKMIQNSKTISIQDPYGAYDSLVKAEEEAQQIEALQRSLENRRTALEALLQKVTTAVGGRSEADEEFKRLIKLMSERIKDLQDEIRQINRMMCGDNQRVPESGADLRTCPSSCGGASCDPITAEIFDLDEQHGTGVAGKLQESFGLVSNCAGSTGCSMSSEGRLKELLADHLAAQNALSSVLQRSVKVENLITAVNTSRTDAEDLLATLYAQQETLKAGIMRMQNITNALIGEGQEALRKCTEITLEYHNELVQRILNLKHDITLHEALELGNSLQRLSSQLSSKVDRILAETAEESQNAKLLRERAKNVREKAQSFLEQMNKLANVSKIYDELEKSETFSSLGNAEHQKNAENVKETLNRLEMKRHGLSQEVSTQADQAVQNAVDAQRLQEETEVSRQASQSSMQNLQVLNTSFELLEEKLDGLNEAMERMAHRNGGGTTDGGGSTDIQDPSELAKQVNIYIEKLEADLMEVEAMSRPLDYVEREIGDLTEKLEKVVKEFKTLGSKISPNTKHQLFCS</sequence>
<feature type="coiled-coil region" evidence="13">
    <location>
        <begin position="1664"/>
        <end position="1756"/>
    </location>
</feature>
<dbReference type="CDD" id="cd00055">
    <property type="entry name" value="EGF_Lam"/>
    <property type="match status" value="13"/>
</dbReference>
<dbReference type="InterPro" id="IPR018159">
    <property type="entry name" value="Spectrin/alpha-actinin"/>
</dbReference>
<feature type="disulfide bond" evidence="12">
    <location>
        <begin position="1086"/>
        <end position="1095"/>
    </location>
</feature>
<evidence type="ECO:0000256" key="7">
    <source>
        <dbReference type="ARBA" id="ARBA00022889"/>
    </source>
</evidence>
<feature type="domain" description="Laminin EGF-like" evidence="15">
    <location>
        <begin position="1065"/>
        <end position="1111"/>
    </location>
</feature>
<keyword evidence="8 13" id="KW-0175">Coiled coil</keyword>
<keyword evidence="6" id="KW-0084">Basement membrane</keyword>
<dbReference type="FunFam" id="2.10.25.10:FF:000105">
    <property type="entry name" value="laminin subunit gamma-1"/>
    <property type="match status" value="1"/>
</dbReference>
<dbReference type="FunFam" id="2.10.25.10:FF:000090">
    <property type="entry name" value="laminin subunit alpha"/>
    <property type="match status" value="1"/>
</dbReference>
<feature type="chain" id="PRO_5043132585" evidence="14">
    <location>
        <begin position="25"/>
        <end position="1775"/>
    </location>
</feature>